<evidence type="ECO:0000313" key="3">
    <source>
        <dbReference type="Proteomes" id="UP000005481"/>
    </source>
</evidence>
<keyword evidence="3" id="KW-1185">Reference proteome</keyword>
<accession>G9YHJ6</accession>
<dbReference type="STRING" id="861450.HMPREF0080_01130"/>
<dbReference type="PATRIC" id="fig|861450.3.peg.1048"/>
<dbReference type="InterPro" id="IPR012349">
    <property type="entry name" value="Split_barrel_FMN-bd"/>
</dbReference>
<dbReference type="eggNOG" id="COG3576">
    <property type="taxonomic scope" value="Bacteria"/>
</dbReference>
<dbReference type="Pfam" id="PF01243">
    <property type="entry name" value="PNPOx_N"/>
    <property type="match status" value="1"/>
</dbReference>
<dbReference type="RefSeq" id="WP_006790106.1">
    <property type="nucleotide sequence ID" value="NZ_JH417587.1"/>
</dbReference>
<gene>
    <name evidence="2" type="ORF">HMPREF0080_01130</name>
</gene>
<dbReference type="Gene3D" id="2.30.110.10">
    <property type="entry name" value="Electron Transport, Fmn-binding Protein, Chain A"/>
    <property type="match status" value="1"/>
</dbReference>
<dbReference type="SUPFAM" id="SSF50475">
    <property type="entry name" value="FMN-binding split barrel"/>
    <property type="match status" value="1"/>
</dbReference>
<evidence type="ECO:0000259" key="1">
    <source>
        <dbReference type="Pfam" id="PF01243"/>
    </source>
</evidence>
<dbReference type="HOGENOM" id="CLU_163878_0_0_9"/>
<dbReference type="EMBL" id="AGCJ01000043">
    <property type="protein sequence ID" value="EHM40682.1"/>
    <property type="molecule type" value="Genomic_DNA"/>
</dbReference>
<organism evidence="2 3">
    <name type="scientific">Anaeroglobus geminatus F0357</name>
    <dbReference type="NCBI Taxonomy" id="861450"/>
    <lineage>
        <taxon>Bacteria</taxon>
        <taxon>Bacillati</taxon>
        <taxon>Bacillota</taxon>
        <taxon>Negativicutes</taxon>
        <taxon>Veillonellales</taxon>
        <taxon>Veillonellaceae</taxon>
        <taxon>Anaeroglobus</taxon>
    </lineage>
</organism>
<feature type="domain" description="Pyridoxamine 5'-phosphate oxidase N-terminal" evidence="1">
    <location>
        <begin position="2"/>
        <end position="122"/>
    </location>
</feature>
<dbReference type="InterPro" id="IPR011576">
    <property type="entry name" value="Pyridox_Oxase_N"/>
</dbReference>
<protein>
    <submittedName>
        <fullName evidence="2">Putative FMN-binding protein</fullName>
    </submittedName>
</protein>
<dbReference type="AlphaFoldDB" id="G9YHJ6"/>
<dbReference type="Proteomes" id="UP000005481">
    <property type="component" value="Unassembled WGS sequence"/>
</dbReference>
<proteinExistence type="predicted"/>
<name>G9YHJ6_9FIRM</name>
<comment type="caution">
    <text evidence="2">The sequence shown here is derived from an EMBL/GenBank/DDBJ whole genome shotgun (WGS) entry which is preliminary data.</text>
</comment>
<evidence type="ECO:0000313" key="2">
    <source>
        <dbReference type="EMBL" id="EHM40682.1"/>
    </source>
</evidence>
<reference evidence="2 3" key="1">
    <citation type="submission" date="2011-08" db="EMBL/GenBank/DDBJ databases">
        <authorList>
            <person name="Weinstock G."/>
            <person name="Sodergren E."/>
            <person name="Clifton S."/>
            <person name="Fulton L."/>
            <person name="Fulton B."/>
            <person name="Courtney L."/>
            <person name="Fronick C."/>
            <person name="Harrison M."/>
            <person name="Strong C."/>
            <person name="Farmer C."/>
            <person name="Delahaunty K."/>
            <person name="Markovic C."/>
            <person name="Hall O."/>
            <person name="Minx P."/>
            <person name="Tomlinson C."/>
            <person name="Mitreva M."/>
            <person name="Hou S."/>
            <person name="Chen J."/>
            <person name="Wollam A."/>
            <person name="Pepin K.H."/>
            <person name="Johnson M."/>
            <person name="Bhonagiri V."/>
            <person name="Zhang X."/>
            <person name="Suruliraj S."/>
            <person name="Warren W."/>
            <person name="Chinwalla A."/>
            <person name="Mardis E.R."/>
            <person name="Wilson R.K."/>
        </authorList>
    </citation>
    <scope>NUCLEOTIDE SEQUENCE [LARGE SCALE GENOMIC DNA]</scope>
    <source>
        <strain evidence="2 3">F0357</strain>
    </source>
</reference>
<sequence length="124" mass="13821">MLPEKLKKVLSYEGVVSITTWTEAGPHVTNTWNSYTETTDDDRILIPAAGMTSTEEDLAVNANLILTAGTREVEGFNGYKGTGFRITGTAAMIEKGEEFDMMKEKYPFLRKVLEVKVKEAKQLL</sequence>
<dbReference type="OrthoDB" id="595289at2"/>